<evidence type="ECO:0000313" key="2">
    <source>
        <dbReference type="EMBL" id="EHI70185.1"/>
    </source>
</evidence>
<dbReference type="Proteomes" id="UP000003330">
    <property type="component" value="Unassembled WGS sequence"/>
</dbReference>
<keyword evidence="1" id="KW-0472">Membrane</keyword>
<dbReference type="EMBL" id="AEUX02000005">
    <property type="protein sequence ID" value="EHI70185.1"/>
    <property type="molecule type" value="Genomic_DNA"/>
</dbReference>
<organism evidence="2 3">
    <name type="scientific">Streptococcus ictaluri 707-05</name>
    <dbReference type="NCBI Taxonomy" id="764299"/>
    <lineage>
        <taxon>Bacteria</taxon>
        <taxon>Bacillati</taxon>
        <taxon>Bacillota</taxon>
        <taxon>Bacilli</taxon>
        <taxon>Lactobacillales</taxon>
        <taxon>Streptococcaceae</taxon>
        <taxon>Streptococcus</taxon>
    </lineage>
</organism>
<dbReference type="Pfam" id="PF09605">
    <property type="entry name" value="Trep_Strep"/>
    <property type="match status" value="1"/>
</dbReference>
<accession>G5K1Q2</accession>
<feature type="transmembrane region" description="Helical" evidence="1">
    <location>
        <begin position="157"/>
        <end position="183"/>
    </location>
</feature>
<gene>
    <name evidence="2" type="ORF">STRIC_2310</name>
</gene>
<feature type="transmembrane region" description="Helical" evidence="1">
    <location>
        <begin position="40"/>
        <end position="57"/>
    </location>
</feature>
<dbReference type="InterPro" id="IPR011733">
    <property type="entry name" value="CHP02185_IM"/>
</dbReference>
<feature type="transmembrane region" description="Helical" evidence="1">
    <location>
        <begin position="12"/>
        <end position="34"/>
    </location>
</feature>
<dbReference type="eggNOG" id="ENOG5032RRK">
    <property type="taxonomic scope" value="Bacteria"/>
</dbReference>
<feature type="transmembrane region" description="Helical" evidence="1">
    <location>
        <begin position="64"/>
        <end position="80"/>
    </location>
</feature>
<keyword evidence="3" id="KW-1185">Reference proteome</keyword>
<comment type="caution">
    <text evidence="2">The sequence shown here is derived from an EMBL/GenBank/DDBJ whole genome shotgun (WGS) entry which is preliminary data.</text>
</comment>
<proteinExistence type="predicted"/>
<dbReference type="OrthoDB" id="9781459at2"/>
<evidence type="ECO:0000313" key="3">
    <source>
        <dbReference type="Proteomes" id="UP000003330"/>
    </source>
</evidence>
<reference evidence="2 3" key="1">
    <citation type="journal article" date="2014" name="Int. J. Syst. Evol. Microbiol.">
        <title>Phylogenomics and the dynamic genome evolution of the genus Streptococcus.</title>
        <authorList>
            <consortium name="The Broad Institute Genome Sequencing Platform"/>
            <person name="Richards V.P."/>
            <person name="Palmer S.R."/>
            <person name="Pavinski Bitar P.D."/>
            <person name="Qin X."/>
            <person name="Weinstock G.M."/>
            <person name="Highlander S.K."/>
            <person name="Town C.D."/>
            <person name="Burne R.A."/>
            <person name="Stanhope M.J."/>
        </authorList>
    </citation>
    <scope>NUCLEOTIDE SEQUENCE [LARGE SCALE GENOMIC DNA]</scope>
    <source>
        <strain evidence="2 3">707-05</strain>
    </source>
</reference>
<sequence>MKRNLKINDFLLIALLTAVYMMIYFITMTLSAPLGAFGRAISPGICALFSGIVLYFMARKVGKMWQFTLMTLLVLTIFTLMGGGYLPWLISSVSMSILADLLASSSKKISVLKLAIASGLMHVGQAWGAIIPAMFFVDHYKEEWVRRGQRAVDMDNYIRYTSGLWGVYSSIIVFALAFAGIYIGHVILKKHFKEINDDTL</sequence>
<feature type="transmembrane region" description="Helical" evidence="1">
    <location>
        <begin position="115"/>
        <end position="137"/>
    </location>
</feature>
<evidence type="ECO:0000256" key="1">
    <source>
        <dbReference type="SAM" id="Phobius"/>
    </source>
</evidence>
<protein>
    <submittedName>
        <fullName evidence="2">TIGR02185 family protein</fullName>
    </submittedName>
</protein>
<keyword evidence="1" id="KW-0812">Transmembrane</keyword>
<keyword evidence="1" id="KW-1133">Transmembrane helix</keyword>
<name>G5K1Q2_9STRE</name>
<dbReference type="RefSeq" id="WP_008088419.1">
    <property type="nucleotide sequence ID" value="NZ_AEUX02000005.1"/>
</dbReference>
<dbReference type="STRING" id="764299.STRIC_2310"/>
<dbReference type="AlphaFoldDB" id="G5K1Q2"/>
<dbReference type="NCBIfam" id="TIGR02185">
    <property type="entry name" value="Trep_Strep"/>
    <property type="match status" value="1"/>
</dbReference>